<dbReference type="Proteomes" id="UP001445076">
    <property type="component" value="Unassembled WGS sequence"/>
</dbReference>
<accession>A0AAW0W1G1</accession>
<comment type="caution">
    <text evidence="1">The sequence shown here is derived from an EMBL/GenBank/DDBJ whole genome shotgun (WGS) entry which is preliminary data.</text>
</comment>
<reference evidence="1 2" key="1">
    <citation type="journal article" date="2024" name="BMC Genomics">
        <title>Genome assembly of redclaw crayfish (Cherax quadricarinatus) provides insights into its immune adaptation and hypoxia tolerance.</title>
        <authorList>
            <person name="Liu Z."/>
            <person name="Zheng J."/>
            <person name="Li H."/>
            <person name="Fang K."/>
            <person name="Wang S."/>
            <person name="He J."/>
            <person name="Zhou D."/>
            <person name="Weng S."/>
            <person name="Chi M."/>
            <person name="Gu Z."/>
            <person name="He J."/>
            <person name="Li F."/>
            <person name="Wang M."/>
        </authorList>
    </citation>
    <scope>NUCLEOTIDE SEQUENCE [LARGE SCALE GENOMIC DNA]</scope>
    <source>
        <strain evidence="1">ZL_2023a</strain>
    </source>
</reference>
<gene>
    <name evidence="1" type="ORF">OTU49_011713</name>
</gene>
<name>A0AAW0W1G1_CHEQU</name>
<organism evidence="1 2">
    <name type="scientific">Cherax quadricarinatus</name>
    <name type="common">Australian red claw crayfish</name>
    <dbReference type="NCBI Taxonomy" id="27406"/>
    <lineage>
        <taxon>Eukaryota</taxon>
        <taxon>Metazoa</taxon>
        <taxon>Ecdysozoa</taxon>
        <taxon>Arthropoda</taxon>
        <taxon>Crustacea</taxon>
        <taxon>Multicrustacea</taxon>
        <taxon>Malacostraca</taxon>
        <taxon>Eumalacostraca</taxon>
        <taxon>Eucarida</taxon>
        <taxon>Decapoda</taxon>
        <taxon>Pleocyemata</taxon>
        <taxon>Astacidea</taxon>
        <taxon>Parastacoidea</taxon>
        <taxon>Parastacidae</taxon>
        <taxon>Cherax</taxon>
    </lineage>
</organism>
<evidence type="ECO:0000313" key="2">
    <source>
        <dbReference type="Proteomes" id="UP001445076"/>
    </source>
</evidence>
<sequence length="111" mass="12142">IFIPTFYPILIFAVQVVTRNSPISVMMLSSKCLNIILLMAANIDPGGKPTHYTSGKTILWFYSVMVPCINHLTVDGDRGNGGKRGQRDCYIPSSPRLGGGKGTEIHSYNVI</sequence>
<dbReference type="EMBL" id="JARKIK010000089">
    <property type="protein sequence ID" value="KAK8723448.1"/>
    <property type="molecule type" value="Genomic_DNA"/>
</dbReference>
<protein>
    <submittedName>
        <fullName evidence="1">Uncharacterized protein</fullName>
    </submittedName>
</protein>
<keyword evidence="2" id="KW-1185">Reference proteome</keyword>
<feature type="non-terminal residue" evidence="1">
    <location>
        <position position="1"/>
    </location>
</feature>
<proteinExistence type="predicted"/>
<evidence type="ECO:0000313" key="1">
    <source>
        <dbReference type="EMBL" id="KAK8723448.1"/>
    </source>
</evidence>
<dbReference type="AlphaFoldDB" id="A0AAW0W1G1"/>